<dbReference type="OrthoDB" id="591587at2759"/>
<dbReference type="PANTHER" id="PTHR10639">
    <property type="entry name" value="CLATHRIN LIGHT CHAIN"/>
    <property type="match status" value="1"/>
</dbReference>
<dbReference type="GO" id="GO:0032050">
    <property type="term" value="F:clathrin heavy chain binding"/>
    <property type="evidence" value="ECO:0007669"/>
    <property type="project" value="TreeGrafter"/>
</dbReference>
<dbReference type="AlphaFoldDB" id="A0A6A4KPX9"/>
<organism evidence="8 9">
    <name type="scientific">Rhododendron williamsianum</name>
    <dbReference type="NCBI Taxonomy" id="262921"/>
    <lineage>
        <taxon>Eukaryota</taxon>
        <taxon>Viridiplantae</taxon>
        <taxon>Streptophyta</taxon>
        <taxon>Embryophyta</taxon>
        <taxon>Tracheophyta</taxon>
        <taxon>Spermatophyta</taxon>
        <taxon>Magnoliopsida</taxon>
        <taxon>eudicotyledons</taxon>
        <taxon>Gunneridae</taxon>
        <taxon>Pentapetalae</taxon>
        <taxon>asterids</taxon>
        <taxon>Ericales</taxon>
        <taxon>Ericaceae</taxon>
        <taxon>Ericoideae</taxon>
        <taxon>Rhodoreae</taxon>
        <taxon>Rhododendron</taxon>
    </lineage>
</organism>
<dbReference type="GO" id="GO:0005198">
    <property type="term" value="F:structural molecule activity"/>
    <property type="evidence" value="ECO:0007669"/>
    <property type="project" value="InterPro"/>
</dbReference>
<dbReference type="InterPro" id="IPR000996">
    <property type="entry name" value="Clathrin_L-chain"/>
</dbReference>
<keyword evidence="6" id="KW-0168">Coated pit</keyword>
<evidence type="ECO:0000256" key="2">
    <source>
        <dbReference type="ARBA" id="ARBA00004180"/>
    </source>
</evidence>
<dbReference type="Proteomes" id="UP000428333">
    <property type="component" value="Linkage Group LG12"/>
</dbReference>
<dbReference type="GO" id="GO:0072583">
    <property type="term" value="P:clathrin-dependent endocytosis"/>
    <property type="evidence" value="ECO:0007669"/>
    <property type="project" value="TreeGrafter"/>
</dbReference>
<evidence type="ECO:0000256" key="4">
    <source>
        <dbReference type="ARBA" id="ARBA00005263"/>
    </source>
</evidence>
<evidence type="ECO:0000256" key="7">
    <source>
        <dbReference type="ARBA" id="ARBA00023329"/>
    </source>
</evidence>
<dbReference type="InterPro" id="IPR004158">
    <property type="entry name" value="DUF247_pln"/>
</dbReference>
<evidence type="ECO:0000256" key="3">
    <source>
        <dbReference type="ARBA" id="ARBA00004277"/>
    </source>
</evidence>
<dbReference type="EMBL" id="QEFC01003500">
    <property type="protein sequence ID" value="KAE9447610.1"/>
    <property type="molecule type" value="Genomic_DNA"/>
</dbReference>
<dbReference type="GO" id="GO:0030132">
    <property type="term" value="C:clathrin coat of coated pit"/>
    <property type="evidence" value="ECO:0007669"/>
    <property type="project" value="InterPro"/>
</dbReference>
<evidence type="ECO:0000313" key="8">
    <source>
        <dbReference type="EMBL" id="KAE9447610.1"/>
    </source>
</evidence>
<accession>A0A6A4KPX9</accession>
<comment type="subcellular location">
    <subcellularLocation>
        <location evidence="2">Cytoplasmic vesicle membrane</location>
        <topology evidence="2">Peripheral membrane protein</topology>
        <orientation evidence="2">Cytoplasmic side</orientation>
    </subcellularLocation>
    <subcellularLocation>
        <location evidence="3">Membrane</location>
        <location evidence="3">Coated pit</location>
        <topology evidence="3">Peripheral membrane protein</topology>
        <orientation evidence="3">Cytoplasmic side</orientation>
    </subcellularLocation>
</comment>
<evidence type="ECO:0000256" key="1">
    <source>
        <dbReference type="ARBA" id="ARBA00003913"/>
    </source>
</evidence>
<name>A0A6A4KPX9_9ERIC</name>
<keyword evidence="5" id="KW-0472">Membrane</keyword>
<protein>
    <submittedName>
        <fullName evidence="8">Uncharacterized protein</fullName>
    </submittedName>
</protein>
<dbReference type="GO" id="GO:0030130">
    <property type="term" value="C:clathrin coat of trans-Golgi network vesicle"/>
    <property type="evidence" value="ECO:0007669"/>
    <property type="project" value="InterPro"/>
</dbReference>
<evidence type="ECO:0000313" key="9">
    <source>
        <dbReference type="Proteomes" id="UP000428333"/>
    </source>
</evidence>
<dbReference type="GO" id="GO:0006886">
    <property type="term" value="P:intracellular protein transport"/>
    <property type="evidence" value="ECO:0007669"/>
    <property type="project" value="InterPro"/>
</dbReference>
<evidence type="ECO:0000256" key="5">
    <source>
        <dbReference type="ARBA" id="ARBA00023136"/>
    </source>
</evidence>
<keyword evidence="7" id="KW-0968">Cytoplasmic vesicle</keyword>
<comment type="function">
    <text evidence="1">Clathrin is the major protein of the polyhedral coat of coated pits and vesicles.</text>
</comment>
<comment type="similarity">
    <text evidence="4">Belongs to the clathrin light chain family.</text>
</comment>
<sequence>MCRLNGIRLEEKEKREKELSREIIEQAEKYKTEFYRRRKLACENNKVANREKEKKQGPQTNPLRYHCYTGGKVKRDLVLLENQIPFFVLEKLFPLTVGRIPDRPDKDWSLTDYVWWCYAINMMPEQNSSNSGSAKSSWCSPSDCVLRVFQSGKNIDHHRSPKYSHILHYLHDSYLPPLDKVKKINSLQEICLRHRNLSMQESSLHPTQETICSSSNSVSLKAYFGGVIGLISKSHH</sequence>
<comment type="caution">
    <text evidence="8">The sequence shown here is derived from an EMBL/GenBank/DDBJ whole genome shotgun (WGS) entry which is preliminary data.</text>
</comment>
<gene>
    <name evidence="8" type="ORF">C3L33_20490</name>
</gene>
<proteinExistence type="inferred from homology"/>
<reference evidence="8 9" key="1">
    <citation type="journal article" date="2019" name="Genome Biol. Evol.">
        <title>The Rhododendron genome and chromosomal organization provide insight into shared whole-genome duplications across the heath family (Ericaceae).</title>
        <authorList>
            <person name="Soza V.L."/>
            <person name="Lindsley D."/>
            <person name="Waalkes A."/>
            <person name="Ramage E."/>
            <person name="Patwardhan R.P."/>
            <person name="Burton J.N."/>
            <person name="Adey A."/>
            <person name="Kumar A."/>
            <person name="Qiu R."/>
            <person name="Shendure J."/>
            <person name="Hall B."/>
        </authorList>
    </citation>
    <scope>NUCLEOTIDE SEQUENCE [LARGE SCALE GENOMIC DNA]</scope>
    <source>
        <strain evidence="8">RSF 1966-606</strain>
    </source>
</reference>
<feature type="non-terminal residue" evidence="8">
    <location>
        <position position="1"/>
    </location>
</feature>
<dbReference type="PANTHER" id="PTHR10639:SF24">
    <property type="entry name" value="CLATHRIN LIGHT CHAIN 3"/>
    <property type="match status" value="1"/>
</dbReference>
<dbReference type="Pfam" id="PF03140">
    <property type="entry name" value="DUF247"/>
    <property type="match status" value="1"/>
</dbReference>
<keyword evidence="9" id="KW-1185">Reference proteome</keyword>
<evidence type="ECO:0000256" key="6">
    <source>
        <dbReference type="ARBA" id="ARBA00023176"/>
    </source>
</evidence>